<keyword evidence="2" id="KW-0521">NADP</keyword>
<dbReference type="InterPro" id="IPR002347">
    <property type="entry name" value="SDR_fam"/>
</dbReference>
<dbReference type="AlphaFoldDB" id="A0A139I941"/>
<comment type="similarity">
    <text evidence="1">Belongs to the short-chain dehydrogenases/reductases (SDR) family.</text>
</comment>
<accession>A0A139I941</accession>
<keyword evidence="8" id="KW-1185">Reference proteome</keyword>
<protein>
    <recommendedName>
        <fullName evidence="6">NADP-dependent mannitol dehydrogenase</fullName>
        <ecNumber evidence="5">1.1.1.138</ecNumber>
    </recommendedName>
</protein>
<name>A0A139I941_9PEZI</name>
<dbReference type="FunFam" id="3.40.50.720:FF:000090">
    <property type="entry name" value="NADP-dependent mannitol dehydrogenase"/>
    <property type="match status" value="1"/>
</dbReference>
<dbReference type="PANTHER" id="PTHR43008:SF3">
    <property type="entry name" value="MANNITOL DEHYDROGENASE"/>
    <property type="match status" value="1"/>
</dbReference>
<evidence type="ECO:0000256" key="5">
    <source>
        <dbReference type="ARBA" id="ARBA00066645"/>
    </source>
</evidence>
<dbReference type="InterPro" id="IPR036291">
    <property type="entry name" value="NAD(P)-bd_dom_sf"/>
</dbReference>
<proteinExistence type="inferred from homology"/>
<reference evidence="7 8" key="1">
    <citation type="submission" date="2015-07" db="EMBL/GenBank/DDBJ databases">
        <title>Comparative genomics of the Sigatoka disease complex on banana suggests a link between parallel evolutionary changes in Pseudocercospora fijiensis and Pseudocercospora eumusae and increased virulence on the banana host.</title>
        <authorList>
            <person name="Chang T.-C."/>
            <person name="Salvucci A."/>
            <person name="Crous P.W."/>
            <person name="Stergiopoulos I."/>
        </authorList>
    </citation>
    <scope>NUCLEOTIDE SEQUENCE [LARGE SCALE GENOMIC DNA]</scope>
    <source>
        <strain evidence="7 8">CBS 116634</strain>
    </source>
</reference>
<dbReference type="GO" id="GO:0050664">
    <property type="term" value="F:oxidoreductase activity, acting on NAD(P)H, oxygen as acceptor"/>
    <property type="evidence" value="ECO:0007669"/>
    <property type="project" value="TreeGrafter"/>
</dbReference>
<dbReference type="PRINTS" id="PR00081">
    <property type="entry name" value="GDHRDH"/>
</dbReference>
<dbReference type="GO" id="GO:0019594">
    <property type="term" value="P:mannitol metabolic process"/>
    <property type="evidence" value="ECO:0007669"/>
    <property type="project" value="UniProtKB-ARBA"/>
</dbReference>
<dbReference type="CDD" id="cd05352">
    <property type="entry name" value="MDH-like_SDR_c"/>
    <property type="match status" value="1"/>
</dbReference>
<sequence length="320" mass="34754">MYPSGRPATYPIKTFPTQLLFQFLLFQFILATLQNTLFLDTLTKNTPTENTAANMPQRIPEAESLLELLSLKGKVVVVTGASGPKGMGIEAARGCAEMGADLAITYASRKEGAEKNAKELKEKYGVKVGVYECKVQDYGNVEKLVNDVIKDFGKIDGFIANAGATANSGILDGSVEDWNKVINVDLNGTFNCAKAVGHHFKERGTGSLVITSSMSGHIANYPQEQTSYNVSKSGCIHMAKSLANEWRDFARVNSISPGYIDTGLSDFVPKDIQKLWHSMIPMGRDGLAKELKAAYVYFVSDASTYTTGADLLIDGGYTCR</sequence>
<gene>
    <name evidence="7" type="ORF">AC579_10014</name>
</gene>
<dbReference type="EMBL" id="LFZO01000215">
    <property type="protein sequence ID" value="KXT11206.1"/>
    <property type="molecule type" value="Genomic_DNA"/>
</dbReference>
<evidence type="ECO:0000256" key="4">
    <source>
        <dbReference type="ARBA" id="ARBA00051683"/>
    </source>
</evidence>
<comment type="catalytic activity">
    <reaction evidence="4">
        <text>D-mannitol + NADP(+) = D-fructose + NADPH + H(+)</text>
        <dbReference type="Rhea" id="RHEA:16765"/>
        <dbReference type="ChEBI" id="CHEBI:15378"/>
        <dbReference type="ChEBI" id="CHEBI:16899"/>
        <dbReference type="ChEBI" id="CHEBI:37721"/>
        <dbReference type="ChEBI" id="CHEBI:57783"/>
        <dbReference type="ChEBI" id="CHEBI:58349"/>
        <dbReference type="EC" id="1.1.1.138"/>
    </reaction>
    <physiologicalReaction direction="left-to-right" evidence="4">
        <dbReference type="Rhea" id="RHEA:16766"/>
    </physiologicalReaction>
    <physiologicalReaction direction="right-to-left" evidence="4">
        <dbReference type="Rhea" id="RHEA:16767"/>
    </physiologicalReaction>
</comment>
<dbReference type="SUPFAM" id="SSF51735">
    <property type="entry name" value="NAD(P)-binding Rossmann-fold domains"/>
    <property type="match status" value="1"/>
</dbReference>
<keyword evidence="3" id="KW-0560">Oxidoreductase</keyword>
<dbReference type="Pfam" id="PF13561">
    <property type="entry name" value="adh_short_C2"/>
    <property type="match status" value="1"/>
</dbReference>
<organism evidence="7 8">
    <name type="scientific">Pseudocercospora musae</name>
    <dbReference type="NCBI Taxonomy" id="113226"/>
    <lineage>
        <taxon>Eukaryota</taxon>
        <taxon>Fungi</taxon>
        <taxon>Dikarya</taxon>
        <taxon>Ascomycota</taxon>
        <taxon>Pezizomycotina</taxon>
        <taxon>Dothideomycetes</taxon>
        <taxon>Dothideomycetidae</taxon>
        <taxon>Mycosphaerellales</taxon>
        <taxon>Mycosphaerellaceae</taxon>
        <taxon>Pseudocercospora</taxon>
    </lineage>
</organism>
<dbReference type="OrthoDB" id="1888931at2759"/>
<evidence type="ECO:0000256" key="3">
    <source>
        <dbReference type="ARBA" id="ARBA00023002"/>
    </source>
</evidence>
<dbReference type="GO" id="GO:0050085">
    <property type="term" value="F:mannitol 2-dehydrogenase (NADP+) activity"/>
    <property type="evidence" value="ECO:0007669"/>
    <property type="project" value="UniProtKB-EC"/>
</dbReference>
<dbReference type="STRING" id="113226.A0A139I941"/>
<dbReference type="PANTHER" id="PTHR43008">
    <property type="entry name" value="BENZIL REDUCTASE"/>
    <property type="match status" value="1"/>
</dbReference>
<evidence type="ECO:0000313" key="8">
    <source>
        <dbReference type="Proteomes" id="UP000073492"/>
    </source>
</evidence>
<dbReference type="Proteomes" id="UP000073492">
    <property type="component" value="Unassembled WGS sequence"/>
</dbReference>
<evidence type="ECO:0000256" key="2">
    <source>
        <dbReference type="ARBA" id="ARBA00022857"/>
    </source>
</evidence>
<evidence type="ECO:0000256" key="1">
    <source>
        <dbReference type="ARBA" id="ARBA00006484"/>
    </source>
</evidence>
<dbReference type="EC" id="1.1.1.138" evidence="5"/>
<evidence type="ECO:0000313" key="7">
    <source>
        <dbReference type="EMBL" id="KXT11206.1"/>
    </source>
</evidence>
<comment type="caution">
    <text evidence="7">The sequence shown here is derived from an EMBL/GenBank/DDBJ whole genome shotgun (WGS) entry which is preliminary data.</text>
</comment>
<evidence type="ECO:0000256" key="6">
    <source>
        <dbReference type="ARBA" id="ARBA00069279"/>
    </source>
</evidence>
<dbReference type="Gene3D" id="3.40.50.720">
    <property type="entry name" value="NAD(P)-binding Rossmann-like Domain"/>
    <property type="match status" value="1"/>
</dbReference>